<dbReference type="GO" id="GO:0016020">
    <property type="term" value="C:membrane"/>
    <property type="evidence" value="ECO:0007669"/>
    <property type="project" value="UniProtKB-SubCell"/>
</dbReference>
<dbReference type="PROSITE" id="PS50850">
    <property type="entry name" value="MFS"/>
    <property type="match status" value="1"/>
</dbReference>
<reference evidence="9 10" key="1">
    <citation type="journal article" date="2020" name="Genome Biol. Evol.">
        <title>Comparative genomics of Sclerotiniaceae.</title>
        <authorList>
            <person name="Valero Jimenez C.A."/>
            <person name="Steentjes M."/>
            <person name="Scholten O.E."/>
            <person name="Van Kan J.A.L."/>
        </authorList>
    </citation>
    <scope>NUCLEOTIDE SEQUENCE [LARGE SCALE GENOMIC DNA]</scope>
    <source>
        <strain evidence="9 10">MUCL 94</strain>
    </source>
</reference>
<feature type="transmembrane region" description="Helical" evidence="7">
    <location>
        <begin position="432"/>
        <end position="451"/>
    </location>
</feature>
<evidence type="ECO:0000256" key="7">
    <source>
        <dbReference type="SAM" id="Phobius"/>
    </source>
</evidence>
<keyword evidence="5 7" id="KW-1133">Transmembrane helix</keyword>
<dbReference type="Pfam" id="PF00083">
    <property type="entry name" value="Sugar_tr"/>
    <property type="match status" value="1"/>
</dbReference>
<feature type="transmembrane region" description="Helical" evidence="7">
    <location>
        <begin position="401"/>
        <end position="420"/>
    </location>
</feature>
<sequence length="510" mass="55842">MTKFFGLRGQALHRVMIWAVIMPAYILFGYNNAVAGGLLSLPAWIETFPELNTLTVIGTQKTNNSWLQVNKDKYFSYLDFPIDFFKGTVVALYTLGCFFGALSCIKIGDTLGRKRTIMLGAAINIIGAILQSSSYSLGQLIVGRLVSGLGFGALTATAPNWQSECSKAHHRGSVVLLEGLFISAGLATAASIFVLIATPHMPESPRWLVKKGRTDEAREVVSALDDKPIDSAQVQADIAEIEEGLAITGNDSFRDIFCMGDERLFHRACLAVCGQMFQQMSGINALAFYQATIFENGLGLSAQTSRVLSASVFTWQTFCSPIGVLTVDRFGRRKLMMFAAFGMGSYMTIIAGTFSQITNTSCVIVAAVFIFMFSLFFPTGFLGLTFLYASEVAPLSVRVPITAMSTGSAWIFNFIVAEITPVGFATIGWRYYIIYACINLFLILLGVYLFFPETNGRHLEEVDQIFLRSKSIIDTVRVSKYMPRGSVSSTSTGGTEKNEVIQVENVEEAV</sequence>
<feature type="transmembrane region" description="Helical" evidence="7">
    <location>
        <begin position="335"/>
        <end position="357"/>
    </location>
</feature>
<keyword evidence="6 7" id="KW-0472">Membrane</keyword>
<gene>
    <name evidence="9" type="ORF">EAE97_009142</name>
</gene>
<evidence type="ECO:0000256" key="1">
    <source>
        <dbReference type="ARBA" id="ARBA00004141"/>
    </source>
</evidence>
<dbReference type="InterPro" id="IPR003663">
    <property type="entry name" value="Sugar/inositol_transpt"/>
</dbReference>
<comment type="similarity">
    <text evidence="2">Belongs to the major facilitator superfamily. Sugar transporter (TC 2.A.1.1) family.</text>
</comment>
<dbReference type="GO" id="GO:0005351">
    <property type="term" value="F:carbohydrate:proton symporter activity"/>
    <property type="evidence" value="ECO:0007669"/>
    <property type="project" value="TreeGrafter"/>
</dbReference>
<name>A0A9P5M0M5_9HELO</name>
<evidence type="ECO:0000256" key="4">
    <source>
        <dbReference type="ARBA" id="ARBA00022692"/>
    </source>
</evidence>
<keyword evidence="10" id="KW-1185">Reference proteome</keyword>
<dbReference type="PRINTS" id="PR00171">
    <property type="entry name" value="SUGRTRNSPORT"/>
</dbReference>
<evidence type="ECO:0000259" key="8">
    <source>
        <dbReference type="PROSITE" id="PS50850"/>
    </source>
</evidence>
<dbReference type="SUPFAM" id="SSF103473">
    <property type="entry name" value="MFS general substrate transporter"/>
    <property type="match status" value="1"/>
</dbReference>
<comment type="subcellular location">
    <subcellularLocation>
        <location evidence="1">Membrane</location>
        <topology evidence="1">Multi-pass membrane protein</topology>
    </subcellularLocation>
</comment>
<dbReference type="PANTHER" id="PTHR48022:SF45">
    <property type="entry name" value="MAJOR FACILITATOR SUPERFAMILY (MFS) PROFILE DOMAIN-CONTAINING PROTEIN-RELATED"/>
    <property type="match status" value="1"/>
</dbReference>
<dbReference type="Gene3D" id="1.20.1250.20">
    <property type="entry name" value="MFS general substrate transporter like domains"/>
    <property type="match status" value="1"/>
</dbReference>
<organism evidence="9 10">
    <name type="scientific">Botrytis byssoidea</name>
    <dbReference type="NCBI Taxonomy" id="139641"/>
    <lineage>
        <taxon>Eukaryota</taxon>
        <taxon>Fungi</taxon>
        <taxon>Dikarya</taxon>
        <taxon>Ascomycota</taxon>
        <taxon>Pezizomycotina</taxon>
        <taxon>Leotiomycetes</taxon>
        <taxon>Helotiales</taxon>
        <taxon>Sclerotiniaceae</taxon>
        <taxon>Botrytis</taxon>
    </lineage>
</organism>
<evidence type="ECO:0000313" key="9">
    <source>
        <dbReference type="EMBL" id="KAF7932121.1"/>
    </source>
</evidence>
<feature type="transmembrane region" description="Helical" evidence="7">
    <location>
        <begin position="84"/>
        <end position="105"/>
    </location>
</feature>
<dbReference type="EMBL" id="RCSW01000020">
    <property type="protein sequence ID" value="KAF7932121.1"/>
    <property type="molecule type" value="Genomic_DNA"/>
</dbReference>
<dbReference type="InterPro" id="IPR020846">
    <property type="entry name" value="MFS_dom"/>
</dbReference>
<evidence type="ECO:0000256" key="2">
    <source>
        <dbReference type="ARBA" id="ARBA00010992"/>
    </source>
</evidence>
<accession>A0A9P5M0M5</accession>
<dbReference type="Proteomes" id="UP000710849">
    <property type="component" value="Unassembled WGS sequence"/>
</dbReference>
<proteinExistence type="inferred from homology"/>
<keyword evidence="4 7" id="KW-0812">Transmembrane</keyword>
<keyword evidence="3" id="KW-0813">Transport</keyword>
<dbReference type="PANTHER" id="PTHR48022">
    <property type="entry name" value="PLASTIDIC GLUCOSE TRANSPORTER 4"/>
    <property type="match status" value="1"/>
</dbReference>
<evidence type="ECO:0000313" key="10">
    <source>
        <dbReference type="Proteomes" id="UP000710849"/>
    </source>
</evidence>
<dbReference type="AlphaFoldDB" id="A0A9P5M0M5"/>
<evidence type="ECO:0000256" key="5">
    <source>
        <dbReference type="ARBA" id="ARBA00022989"/>
    </source>
</evidence>
<comment type="caution">
    <text evidence="9">The sequence shown here is derived from an EMBL/GenBank/DDBJ whole genome shotgun (WGS) entry which is preliminary data.</text>
</comment>
<feature type="transmembrane region" description="Helical" evidence="7">
    <location>
        <begin position="173"/>
        <end position="197"/>
    </location>
</feature>
<feature type="transmembrane region" description="Helical" evidence="7">
    <location>
        <begin position="12"/>
        <end position="30"/>
    </location>
</feature>
<dbReference type="RefSeq" id="XP_038729670.1">
    <property type="nucleotide sequence ID" value="XM_038879657.1"/>
</dbReference>
<feature type="transmembrane region" description="Helical" evidence="7">
    <location>
        <begin position="363"/>
        <end position="389"/>
    </location>
</feature>
<evidence type="ECO:0000256" key="3">
    <source>
        <dbReference type="ARBA" id="ARBA00022448"/>
    </source>
</evidence>
<dbReference type="InterPro" id="IPR036259">
    <property type="entry name" value="MFS_trans_sf"/>
</dbReference>
<protein>
    <recommendedName>
        <fullName evidence="8">Major facilitator superfamily (MFS) profile domain-containing protein</fullName>
    </recommendedName>
</protein>
<dbReference type="InterPro" id="IPR005829">
    <property type="entry name" value="Sugar_transporter_CS"/>
</dbReference>
<dbReference type="PROSITE" id="PS00216">
    <property type="entry name" value="SUGAR_TRANSPORT_1"/>
    <property type="match status" value="1"/>
</dbReference>
<evidence type="ECO:0000256" key="6">
    <source>
        <dbReference type="ARBA" id="ARBA00023136"/>
    </source>
</evidence>
<feature type="domain" description="Major facilitator superfamily (MFS) profile" evidence="8">
    <location>
        <begin position="17"/>
        <end position="455"/>
    </location>
</feature>
<dbReference type="InterPro" id="IPR050360">
    <property type="entry name" value="MFS_Sugar_Transporters"/>
</dbReference>
<dbReference type="InterPro" id="IPR005828">
    <property type="entry name" value="MFS_sugar_transport-like"/>
</dbReference>
<feature type="transmembrane region" description="Helical" evidence="7">
    <location>
        <begin position="117"/>
        <end position="135"/>
    </location>
</feature>
<dbReference type="GeneID" id="62152730"/>